<keyword evidence="3" id="KW-1185">Reference proteome</keyword>
<feature type="compositionally biased region" description="Acidic residues" evidence="1">
    <location>
        <begin position="420"/>
        <end position="431"/>
    </location>
</feature>
<sequence length="437" mass="48305">MSGNMMPDGIPMQAQMAQFNPQAAMLNMMLSGNGQGRPETLTAARLADTSTPVVDADTVPPSAVNGGVMGDIGNRRSATNAPAAASSRVLSVEVPTFSSEKEMFAFLREKVHSLMRTTIGIAARGPWGTLPSPLDEGMARRLAPDGKTKFFNPNFARGITDPVNAEWVEHIILLLSEQYPSIVPGVKLSKIRGLIRTYLKTMRDKYKEQTTEGGKARARTKRIYNKRRSRKCEKAARRREQVPALVAAHRAQDGADNFVGIDEILDTDYMSSEHSDEGQITKVEWDARRLKYSGGDSALEVRKLHWRSEHYNRLLGALDTLARQQEAARKAAGVDSHGRRLGGPHYSRFPGHRLNANDSDPKTIHGLRPFIGLVSRDWVVSQHKETTLQMRDNPPAYSVLSVGMMSIKDNELDKDAEAYLGDDEADESDEDSVVHGE</sequence>
<accession>A0A550BU29</accession>
<dbReference type="EMBL" id="VDMD01000082">
    <property type="protein sequence ID" value="TRM56026.1"/>
    <property type="molecule type" value="Genomic_DNA"/>
</dbReference>
<dbReference type="Proteomes" id="UP000320762">
    <property type="component" value="Unassembled WGS sequence"/>
</dbReference>
<dbReference type="AlphaFoldDB" id="A0A550BU29"/>
<name>A0A550BU29_9AGAR</name>
<gene>
    <name evidence="2" type="ORF">BD626DRAFT_576190</name>
</gene>
<protein>
    <submittedName>
        <fullName evidence="2">Uncharacterized protein</fullName>
    </submittedName>
</protein>
<organism evidence="2 3">
    <name type="scientific">Schizophyllum amplum</name>
    <dbReference type="NCBI Taxonomy" id="97359"/>
    <lineage>
        <taxon>Eukaryota</taxon>
        <taxon>Fungi</taxon>
        <taxon>Dikarya</taxon>
        <taxon>Basidiomycota</taxon>
        <taxon>Agaricomycotina</taxon>
        <taxon>Agaricomycetes</taxon>
        <taxon>Agaricomycetidae</taxon>
        <taxon>Agaricales</taxon>
        <taxon>Schizophyllaceae</taxon>
        <taxon>Schizophyllum</taxon>
    </lineage>
</organism>
<evidence type="ECO:0000313" key="3">
    <source>
        <dbReference type="Proteomes" id="UP000320762"/>
    </source>
</evidence>
<feature type="region of interest" description="Disordered" evidence="1">
    <location>
        <begin position="331"/>
        <end position="360"/>
    </location>
</feature>
<feature type="region of interest" description="Disordered" evidence="1">
    <location>
        <begin position="414"/>
        <end position="437"/>
    </location>
</feature>
<reference evidence="2 3" key="1">
    <citation type="journal article" date="2019" name="New Phytol.">
        <title>Comparative genomics reveals unique wood-decay strategies and fruiting body development in the Schizophyllaceae.</title>
        <authorList>
            <person name="Almasi E."/>
            <person name="Sahu N."/>
            <person name="Krizsan K."/>
            <person name="Balint B."/>
            <person name="Kovacs G.M."/>
            <person name="Kiss B."/>
            <person name="Cseklye J."/>
            <person name="Drula E."/>
            <person name="Henrissat B."/>
            <person name="Nagy I."/>
            <person name="Chovatia M."/>
            <person name="Adam C."/>
            <person name="LaButti K."/>
            <person name="Lipzen A."/>
            <person name="Riley R."/>
            <person name="Grigoriev I.V."/>
            <person name="Nagy L.G."/>
        </authorList>
    </citation>
    <scope>NUCLEOTIDE SEQUENCE [LARGE SCALE GENOMIC DNA]</scope>
    <source>
        <strain evidence="2 3">NL-1724</strain>
    </source>
</reference>
<evidence type="ECO:0000313" key="2">
    <source>
        <dbReference type="EMBL" id="TRM56026.1"/>
    </source>
</evidence>
<dbReference type="OrthoDB" id="2757952at2759"/>
<evidence type="ECO:0000256" key="1">
    <source>
        <dbReference type="SAM" id="MobiDB-lite"/>
    </source>
</evidence>
<comment type="caution">
    <text evidence="2">The sequence shown here is derived from an EMBL/GenBank/DDBJ whole genome shotgun (WGS) entry which is preliminary data.</text>
</comment>
<proteinExistence type="predicted"/>